<feature type="chain" id="PRO_5041910263" evidence="1">
    <location>
        <begin position="26"/>
        <end position="2940"/>
    </location>
</feature>
<sequence>MKKRVLSLFMVLVLCLTLLSTAAFAEGEDVSISGGVIGGGETGGEGGGIYVAPGSPTEGGGGTYIPGEDTRTEIRCTMKPSLIQRNYDGTTDGGKISIDLGFTDGTNTFELTEGTGFTAKKTFDSADAGRHTVTVEIELIGDAAAKYRLKAGEETFTIGGYIDKAYPDLTVSLSKAACTVGEKILPLLSVEGAPEGAAVTYYYTQYKPIAGSSEYEGSEAMPKIDENTAISEPGTYYVYAKSGETKNYEEERSTTVELTVNEAVVEAASITKADGMDGGTYESLPAALNAAQDGDTVKLLANHTTNWDNVDAGDEQMAVVRKTLTLDLNGMTVDYLTVGEVVSDEAGGILDSYNGNLTVVDNIQGGSCGKIKDLEFVKGSLAIQGGRIGDDDGSNLTCDGNSGTVTISGGTVCNVTVGDGATVTVTGGTGHAGRWYNDGTLNITDGTFGNVKFRNNGGTIAISGGTFGTITNINGSSSSPLMPLLADNYAFYQGDNAQNSTEKTLTNVTVRPHTHSFENGKCDCGVAAIVVDNNNSCYNTLQAALGAAADNASITSVTLGQDWTEEVTFNGSAAGSLTLNMNGHKLEAEAGVPLTVTGGTLRIEGAGEINQNTASNANAFPAISLTGGKLVITGDLTAQGGYDSSSGRKPAIYATDGELDLQGNVSLNGGLTITGTAKLTNPLTQGTFYVDASETGNAIAITDSEVPGGEVYKKTLELLAKDYAFYRANGSLADAGGPKLKTGTYTIKSHTCSYTHDETNGIAYCNCGRRHAHRDLSDEKSVLVNGVCPICGYHCPHNTVDETTLSCSDCGAKVVAKVEVEGSEPTYAFDLASAFQNAVNGTTIKLLANEMLPSDTYVSKTLTLDLDGHSLSGYSLNVGGLTATSQVRTGKLTVIDSSGGNGAVGVTVRDGGTLVFDPGNDNTTLLQLEVWGGTVELYGGKISRSGLRLNNNITLGDLLPQKAGLAYYRGDTQLTLEEAAFQTCDLVVKSCSHGGKNGFDKSATTCPYCGAPAVAETALNNGEGNRPWRRFANLQTAIDADRDGGSEFKLLTDVTGDYTIDGTQDTGLDLNGHSIKGTVTVKAAAGSNTTTLSNTQNTTTVSIDNVVAYKGAKLAGSGKPAVIGTLTLAEGATWKNILNLKTLGYKVLNADGTYKWYAPNDVNGSQLNNVIINSLPITTKTLNLKVDGKNLTGNSPKVERGTTVQLCASCNAKGADVYIYTGEIVGNNVLTYSQKKAEYKKIGTNWYYVVDLAANTIGTYDIYFTATKDGYSVTSSHKKLTVTKAAIPASAITAPAANALTYNGSEQILATVGSVDAKYGEMQYRLGTNGSFSTAIPTATDAGTYTVYYKVVGAEGYNDTTAQSIKVTIGPVKIKDIGNVDSVSKTYDGSASVTLPKTNLAFLDTAASKIFLPESAYTITDARFTARQDNFYEDSPNAGTKEAISFTLTLTDSNYVFEGEAANVRSANFNFASNDDRFQINQATVSPAEITLFVYNDVAKTYTLNLATLLPELTSGCEYGKIKYQGCDYHFTDSTYLDSNNGMFVSNDGILTLPIVAAHSADVNKQIGTITAPVVTANYQQFELTIKVVIGEKITPVKSADFKISATGIIYRQTLENSTLTVEGTMKDPTTGKEVKGTFAWKNESDFPIQTGDVYFDWTFTPAEGYEEYAAVTDIVKVPVAPKSINGATITLEKYEFQYNAAEQSPKITGVTLDNWDETRITYVIKSGDKATDVSDRITLTIEGTGNYTGKATVEWKITPREVTPTIEVASCTYTGDALEPTVTVKDDIGNIIDQKEYEIFYSNNTNAGIATVTIKDVEGGNYVLSGASKTFEITKAAAPTMQPIELTVINGLAKTYLVNLPALPTLGDNCKYGSIKYEACNFDLIGEGGYANSTAMITSNDEFQLTVPAVESQTEGSVGTVGVKITTDNYQDMLLTVEVIAKNKIVPVLDGEITATPITFGQILRVSTITGTMKDDGKTVEGTFEWTNPSTKPDKAGDYQAEWTFTPAEGYEEYATATGTVTIKVNKATPTFNAPTAQENLTYTGQEQALITAGSVTSGGTMQYSLTENGTYSPDIPTGTDAGAYTVWYRVIGDANHKDTAPASVAVRIGQKPLTITGVTAASKLYDGTTNADISSVTFDNVTLNRGTDYTVTANFDDASVDSGKNITATVTLMEQAAKNYALEQSSFPTTGSIIKAAAPDFTKETALTIVNGHEKTYTVTLPALPTLETPKEYGAPTYEIGEIKLNDGYYTSGAKVENGELTLPIQKNDVETTGSVGTVTVVIKSANYEDITLTVNVSAKNRITPIGTPTLSKNAIIYGDALNTIALSGKLHDNVNNVDVDGTFEWVDGTHIPVVGNGTYAAEWIFEPTDTEKYLTVSGRSNITVEKARQYGKLSMAGYTYGKTPSTPTLTDQTGDLNAQVTYSYAAADSGSVQTWDISNPPALNAGTYRMYASIGDTDNYYGFEAVYCEFVVAKATPTYTVPTGLTAKYGQTLADVTLPDGWSWMDSSESVGGASTAAKTFQAKFTPKDTENYNTVENIELEVTVNKADGGNLKTVELEQKYTDASDHTYTPDWAGLPAGQDWTFSSEASIVLSKQDFAANGSLLTYAISGGKAGDKITLILKASCDNYEDFTITLNVTLTEKDDQKPLTITGNTSVIYGEKLTLTTTGGSGMGAVTYRIDNAISTGEATIDPNTGVLTPVKVGSVSVIATKASDNDYNDVTSAPFVLMIKPATPTGEPNYTKITTSGKTLKDAALTTKGSTLNPSDGKLEWVDDKGEPLPADTTVKANTTYKWRFTPDDDNYTTLTGEVELYYKSSSGGGWYDSYYTIEATAGAGGSISPSGNVSVREGRDQTFTITPDKGYAVSHVKIDGKSIGAVKSYTFENVSRSHTIEVIFVKGTASVRTGDSGNLPLWNALLLASTLTLAGAVHYKRKRAR</sequence>
<dbReference type="Proteomes" id="UP001198182">
    <property type="component" value="Unassembled WGS sequence"/>
</dbReference>
<dbReference type="EMBL" id="JAJEQR010000077">
    <property type="protein sequence ID" value="MCC2232571.1"/>
    <property type="molecule type" value="Genomic_DNA"/>
</dbReference>
<dbReference type="RefSeq" id="WP_308454976.1">
    <property type="nucleotide sequence ID" value="NZ_JAJEQR010000077.1"/>
</dbReference>
<name>A0AAE3JI17_9FIRM</name>
<keyword evidence="1" id="KW-0732">Signal</keyword>
<evidence type="ECO:0000313" key="3">
    <source>
        <dbReference type="EMBL" id="MCC2232571.1"/>
    </source>
</evidence>
<keyword evidence="4" id="KW-1185">Reference proteome</keyword>
<protein>
    <submittedName>
        <fullName evidence="3">YDG domain-containing protein</fullName>
    </submittedName>
</protein>
<dbReference type="InterPro" id="IPR012332">
    <property type="entry name" value="Autotransporter_pectin_lyase_C"/>
</dbReference>
<feature type="signal peptide" evidence="1">
    <location>
        <begin position="1"/>
        <end position="25"/>
    </location>
</feature>
<gene>
    <name evidence="3" type="ORF">LKD81_16515</name>
</gene>
<evidence type="ECO:0000259" key="2">
    <source>
        <dbReference type="Pfam" id="PF18657"/>
    </source>
</evidence>
<proteinExistence type="predicted"/>
<reference evidence="3" key="1">
    <citation type="submission" date="2021-10" db="EMBL/GenBank/DDBJ databases">
        <title>Anaerobic single-cell dispensing facilitates the cultivation of human gut bacteria.</title>
        <authorList>
            <person name="Afrizal A."/>
        </authorList>
    </citation>
    <scope>NUCLEOTIDE SEQUENCE</scope>
    <source>
        <strain evidence="3">CLA-AA-H215</strain>
    </source>
</reference>
<accession>A0AAE3JI17</accession>
<dbReference type="InterPro" id="IPR041248">
    <property type="entry name" value="YDG"/>
</dbReference>
<dbReference type="Gene3D" id="2.160.20.20">
    <property type="match status" value="1"/>
</dbReference>
<comment type="caution">
    <text evidence="3">The sequence shown here is derived from an EMBL/GenBank/DDBJ whole genome shotgun (WGS) entry which is preliminary data.</text>
</comment>
<evidence type="ECO:0000313" key="4">
    <source>
        <dbReference type="Proteomes" id="UP001198182"/>
    </source>
</evidence>
<evidence type="ECO:0000256" key="1">
    <source>
        <dbReference type="SAM" id="SignalP"/>
    </source>
</evidence>
<organism evidence="3 4">
    <name type="scientific">Hominifimenecus microfluidus</name>
    <dbReference type="NCBI Taxonomy" id="2885348"/>
    <lineage>
        <taxon>Bacteria</taxon>
        <taxon>Bacillati</taxon>
        <taxon>Bacillota</taxon>
        <taxon>Clostridia</taxon>
        <taxon>Lachnospirales</taxon>
        <taxon>Lachnospiraceae</taxon>
        <taxon>Hominifimenecus</taxon>
    </lineage>
</organism>
<dbReference type="Pfam" id="PF18657">
    <property type="entry name" value="YDG"/>
    <property type="match status" value="1"/>
</dbReference>
<feature type="domain" description="YDG" evidence="2">
    <location>
        <begin position="2112"/>
        <end position="2187"/>
    </location>
</feature>